<feature type="coiled-coil region" evidence="1">
    <location>
        <begin position="587"/>
        <end position="697"/>
    </location>
</feature>
<dbReference type="PANTHER" id="PTHR18863:SF6">
    <property type="entry name" value="COILED-COIL DOMAIN-CONTAINING PROTEIN 170"/>
    <property type="match status" value="1"/>
</dbReference>
<evidence type="ECO:0000313" key="3">
    <source>
        <dbReference type="EMBL" id="KAH3851320.1"/>
    </source>
</evidence>
<feature type="coiled-coil region" evidence="1">
    <location>
        <begin position="212"/>
        <end position="253"/>
    </location>
</feature>
<accession>A0A9D4L4J3</accession>
<dbReference type="InterPro" id="IPR039139">
    <property type="entry name" value="CCDC170-like"/>
</dbReference>
<organism evidence="3 4">
    <name type="scientific">Dreissena polymorpha</name>
    <name type="common">Zebra mussel</name>
    <name type="synonym">Mytilus polymorpha</name>
    <dbReference type="NCBI Taxonomy" id="45954"/>
    <lineage>
        <taxon>Eukaryota</taxon>
        <taxon>Metazoa</taxon>
        <taxon>Spiralia</taxon>
        <taxon>Lophotrochozoa</taxon>
        <taxon>Mollusca</taxon>
        <taxon>Bivalvia</taxon>
        <taxon>Autobranchia</taxon>
        <taxon>Heteroconchia</taxon>
        <taxon>Euheterodonta</taxon>
        <taxon>Imparidentia</taxon>
        <taxon>Neoheterodontei</taxon>
        <taxon>Myida</taxon>
        <taxon>Dreissenoidea</taxon>
        <taxon>Dreissenidae</taxon>
        <taxon>Dreissena</taxon>
    </lineage>
</organism>
<dbReference type="PANTHER" id="PTHR18863">
    <property type="entry name" value="TSEC-2-RELATED"/>
    <property type="match status" value="1"/>
</dbReference>
<name>A0A9D4L4J3_DREPO</name>
<feature type="compositionally biased region" description="Low complexity" evidence="2">
    <location>
        <begin position="44"/>
        <end position="55"/>
    </location>
</feature>
<evidence type="ECO:0000313" key="4">
    <source>
        <dbReference type="Proteomes" id="UP000828390"/>
    </source>
</evidence>
<dbReference type="Proteomes" id="UP000828390">
    <property type="component" value="Unassembled WGS sequence"/>
</dbReference>
<sequence>MMASYMRDIERLSKDGSLPPLRSSTSLTQAESRRVNFEDDYYRSPRPISPRARSPTGGYMGRESPLFQPRPPSPGRRSLQDIQDQVKHLKDELQRKDSLIQQLVSTESVTKVQSRSTVDSIRLETLNSLGDRQHLDACRSELAALQVRSEKQQNKIRELENELEIRDVKIRELQMQMETGRDNECRLQSLVESLRSQVSDLEGRAGAFESVAGRSEITVAALQKENKAAQERIVDLETRQRKQLEEREEAQARVEILDHRMRDYFSQFASVLRVETSGKNASAEEIARKLQEIIDENSCLKGKILTLNETLNSTQLESKASRETIMRLVSEMGREQQNQSRFENERASMKSELDKERGAKVGLEREITILRERLDASQRTIDAQRNEIDLRDSRLKSLDHDLRSNKHHQLNASTQLTLFREHIAKLLGDVDARDEEALTRRVETLALYSRDYRFKIEALEKRIKELTDQLESQYELHKAAASRARKAEVEAADMHQRLKNVESDLVAGDVMRDGFRTDKERYMRCLQLLGEAMKMDRISLDLGMDMTCDALIARAEQLVKLEKDALADRSTHIYNLQRKVKSCKEQLESKDLHIDLLRKKITALEEKLLGKSTIERERDSESLRVRKAEKMAEKYKIQVQDARQEVTNLKAQLLGSSELKVRTLEQRKELEELAKTVDELEKLRRKQASKIRELKSEIDTSNQASQEKRVVADNAVQALTSELRTTKTALSTIQSREKQLLDFRSVVSRMLGLDINTLAIPDYEIISQSGEADPGPPQPHVHHSES</sequence>
<dbReference type="EMBL" id="JAIWYP010000003">
    <property type="protein sequence ID" value="KAH3851320.1"/>
    <property type="molecule type" value="Genomic_DNA"/>
</dbReference>
<comment type="caution">
    <text evidence="3">The sequence shown here is derived from an EMBL/GenBank/DDBJ whole genome shotgun (WGS) entry which is preliminary data.</text>
</comment>
<feature type="compositionally biased region" description="Basic and acidic residues" evidence="2">
    <location>
        <begin position="31"/>
        <end position="43"/>
    </location>
</feature>
<feature type="coiled-coil region" evidence="1">
    <location>
        <begin position="449"/>
        <end position="504"/>
    </location>
</feature>
<reference evidence="3" key="2">
    <citation type="submission" date="2020-11" db="EMBL/GenBank/DDBJ databases">
        <authorList>
            <person name="McCartney M.A."/>
            <person name="Auch B."/>
            <person name="Kono T."/>
            <person name="Mallez S."/>
            <person name="Becker A."/>
            <person name="Gohl D.M."/>
            <person name="Silverstein K.A.T."/>
            <person name="Koren S."/>
            <person name="Bechman K.B."/>
            <person name="Herman A."/>
            <person name="Abrahante J.E."/>
            <person name="Garbe J."/>
        </authorList>
    </citation>
    <scope>NUCLEOTIDE SEQUENCE</scope>
    <source>
        <strain evidence="3">Duluth1</strain>
        <tissue evidence="3">Whole animal</tissue>
    </source>
</reference>
<feature type="compositionally biased region" description="Low complexity" evidence="2">
    <location>
        <begin position="17"/>
        <end position="28"/>
    </location>
</feature>
<gene>
    <name evidence="3" type="ORF">DPMN_093800</name>
</gene>
<keyword evidence="1" id="KW-0175">Coiled coil</keyword>
<feature type="region of interest" description="Disordered" evidence="2">
    <location>
        <begin position="766"/>
        <end position="786"/>
    </location>
</feature>
<protein>
    <recommendedName>
        <fullName evidence="5">Coiled-coil domain-containing protein 170</fullName>
    </recommendedName>
</protein>
<keyword evidence="4" id="KW-1185">Reference proteome</keyword>
<dbReference type="Gene3D" id="1.10.287.1490">
    <property type="match status" value="1"/>
</dbReference>
<feature type="coiled-coil region" evidence="1">
    <location>
        <begin position="135"/>
        <end position="176"/>
    </location>
</feature>
<evidence type="ECO:0000256" key="1">
    <source>
        <dbReference type="SAM" id="Coils"/>
    </source>
</evidence>
<feature type="region of interest" description="Disordered" evidence="2">
    <location>
        <begin position="1"/>
        <end position="80"/>
    </location>
</feature>
<dbReference type="AlphaFoldDB" id="A0A9D4L4J3"/>
<proteinExistence type="predicted"/>
<feature type="region of interest" description="Disordered" evidence="2">
    <location>
        <begin position="333"/>
        <end position="355"/>
    </location>
</feature>
<evidence type="ECO:0000256" key="2">
    <source>
        <dbReference type="SAM" id="MobiDB-lite"/>
    </source>
</evidence>
<reference evidence="3" key="1">
    <citation type="journal article" date="2019" name="bioRxiv">
        <title>The Genome of the Zebra Mussel, Dreissena polymorpha: A Resource for Invasive Species Research.</title>
        <authorList>
            <person name="McCartney M.A."/>
            <person name="Auch B."/>
            <person name="Kono T."/>
            <person name="Mallez S."/>
            <person name="Zhang Y."/>
            <person name="Obille A."/>
            <person name="Becker A."/>
            <person name="Abrahante J.E."/>
            <person name="Garbe J."/>
            <person name="Badalamenti J.P."/>
            <person name="Herman A."/>
            <person name="Mangelson H."/>
            <person name="Liachko I."/>
            <person name="Sullivan S."/>
            <person name="Sone E.D."/>
            <person name="Koren S."/>
            <person name="Silverstein K.A.T."/>
            <person name="Beckman K.B."/>
            <person name="Gohl D.M."/>
        </authorList>
    </citation>
    <scope>NUCLEOTIDE SEQUENCE</scope>
    <source>
        <strain evidence="3">Duluth1</strain>
        <tissue evidence="3">Whole animal</tissue>
    </source>
</reference>
<feature type="coiled-coil region" evidence="1">
    <location>
        <begin position="360"/>
        <end position="387"/>
    </location>
</feature>
<evidence type="ECO:0008006" key="5">
    <source>
        <dbReference type="Google" id="ProtNLM"/>
    </source>
</evidence>
<feature type="compositionally biased region" description="Basic and acidic residues" evidence="2">
    <location>
        <begin position="342"/>
        <end position="355"/>
    </location>
</feature>